<dbReference type="GO" id="GO:0098609">
    <property type="term" value="P:cell-cell adhesion"/>
    <property type="evidence" value="ECO:0007669"/>
    <property type="project" value="InterPro"/>
</dbReference>
<protein>
    <recommendedName>
        <fullName evidence="9">Armadillo repeat-containing domain-containing protein</fullName>
    </recommendedName>
</protein>
<dbReference type="EMBL" id="EAAA01003008">
    <property type="status" value="NOT_ANNOTATED_CDS"/>
    <property type="molecule type" value="Genomic_DNA"/>
</dbReference>
<name>H2XKU5_CIOIN</name>
<dbReference type="GO" id="GO:0070161">
    <property type="term" value="C:anchoring junction"/>
    <property type="evidence" value="ECO:0007669"/>
    <property type="project" value="UniProtKB-SubCell"/>
</dbReference>
<reference evidence="7" key="3">
    <citation type="submission" date="2025-08" db="UniProtKB">
        <authorList>
            <consortium name="Ensembl"/>
        </authorList>
    </citation>
    <scope>IDENTIFICATION</scope>
</reference>
<dbReference type="InParanoid" id="H2XKU5"/>
<dbReference type="InterPro" id="IPR028435">
    <property type="entry name" value="Plakophilin/d_Catenin"/>
</dbReference>
<evidence type="ECO:0000256" key="6">
    <source>
        <dbReference type="PROSITE-ProRule" id="PRU00259"/>
    </source>
</evidence>
<comment type="similarity">
    <text evidence="2">Belongs to the beta-catenin family.</text>
</comment>
<evidence type="ECO:0000256" key="5">
    <source>
        <dbReference type="ARBA" id="ARBA00022949"/>
    </source>
</evidence>
<keyword evidence="3" id="KW-0677">Repeat</keyword>
<reference evidence="8" key="1">
    <citation type="journal article" date="2002" name="Science">
        <title>The draft genome of Ciona intestinalis: insights into chordate and vertebrate origins.</title>
        <authorList>
            <person name="Dehal P."/>
            <person name="Satou Y."/>
            <person name="Campbell R.K."/>
            <person name="Chapman J."/>
            <person name="Degnan B."/>
            <person name="De Tomaso A."/>
            <person name="Davidson B."/>
            <person name="Di Gregorio A."/>
            <person name="Gelpke M."/>
            <person name="Goodstein D.M."/>
            <person name="Harafuji N."/>
            <person name="Hastings K.E."/>
            <person name="Ho I."/>
            <person name="Hotta K."/>
            <person name="Huang W."/>
            <person name="Kawashima T."/>
            <person name="Lemaire P."/>
            <person name="Martinez D."/>
            <person name="Meinertzhagen I.A."/>
            <person name="Necula S."/>
            <person name="Nonaka M."/>
            <person name="Putnam N."/>
            <person name="Rash S."/>
            <person name="Saiga H."/>
            <person name="Satake M."/>
            <person name="Terry A."/>
            <person name="Yamada L."/>
            <person name="Wang H.G."/>
            <person name="Awazu S."/>
            <person name="Azumi K."/>
            <person name="Boore J."/>
            <person name="Branno M."/>
            <person name="Chin-Bow S."/>
            <person name="DeSantis R."/>
            <person name="Doyle S."/>
            <person name="Francino P."/>
            <person name="Keys D.N."/>
            <person name="Haga S."/>
            <person name="Hayashi H."/>
            <person name="Hino K."/>
            <person name="Imai K.S."/>
            <person name="Inaba K."/>
            <person name="Kano S."/>
            <person name="Kobayashi K."/>
            <person name="Kobayashi M."/>
            <person name="Lee B.I."/>
            <person name="Makabe K.W."/>
            <person name="Manohar C."/>
            <person name="Matassi G."/>
            <person name="Medina M."/>
            <person name="Mochizuki Y."/>
            <person name="Mount S."/>
            <person name="Morishita T."/>
            <person name="Miura S."/>
            <person name="Nakayama A."/>
            <person name="Nishizaka S."/>
            <person name="Nomoto H."/>
            <person name="Ohta F."/>
            <person name="Oishi K."/>
            <person name="Rigoutsos I."/>
            <person name="Sano M."/>
            <person name="Sasaki A."/>
            <person name="Sasakura Y."/>
            <person name="Shoguchi E."/>
            <person name="Shin-i T."/>
            <person name="Spagnuolo A."/>
            <person name="Stainier D."/>
            <person name="Suzuki M.M."/>
            <person name="Tassy O."/>
            <person name="Takatori N."/>
            <person name="Tokuoka M."/>
            <person name="Yagi K."/>
            <person name="Yoshizaki F."/>
            <person name="Wada S."/>
            <person name="Zhang C."/>
            <person name="Hyatt P.D."/>
            <person name="Larimer F."/>
            <person name="Detter C."/>
            <person name="Doggett N."/>
            <person name="Glavina T."/>
            <person name="Hawkins T."/>
            <person name="Richardson P."/>
            <person name="Lucas S."/>
            <person name="Kohara Y."/>
            <person name="Levine M."/>
            <person name="Satoh N."/>
            <person name="Rokhsar D.S."/>
        </authorList>
    </citation>
    <scope>NUCLEOTIDE SEQUENCE [LARGE SCALE GENOMIC DNA]</scope>
</reference>
<accession>H2XKU5</accession>
<dbReference type="InterPro" id="IPR011989">
    <property type="entry name" value="ARM-like"/>
</dbReference>
<dbReference type="Proteomes" id="UP000008144">
    <property type="component" value="Chromosome 9"/>
</dbReference>
<dbReference type="SMART" id="SM00185">
    <property type="entry name" value="ARM"/>
    <property type="match status" value="2"/>
</dbReference>
<comment type="subcellular location">
    <subcellularLocation>
        <location evidence="1">Cell junction</location>
    </subcellularLocation>
</comment>
<reference evidence="7" key="2">
    <citation type="journal article" date="2008" name="Genome Biol.">
        <title>Improved genome assembly and evidence-based global gene model set for the chordate Ciona intestinalis: new insight into intron and operon populations.</title>
        <authorList>
            <person name="Satou Y."/>
            <person name="Mineta K."/>
            <person name="Ogasawara M."/>
            <person name="Sasakura Y."/>
            <person name="Shoguchi E."/>
            <person name="Ueno K."/>
            <person name="Yamada L."/>
            <person name="Matsumoto J."/>
            <person name="Wasserscheid J."/>
            <person name="Dewar K."/>
            <person name="Wiley G.B."/>
            <person name="Macmil S.L."/>
            <person name="Roe B.A."/>
            <person name="Zeller R.W."/>
            <person name="Hastings K.E."/>
            <person name="Lemaire P."/>
            <person name="Lindquist E."/>
            <person name="Endo T."/>
            <person name="Hotta K."/>
            <person name="Inaba K."/>
        </authorList>
    </citation>
    <scope>NUCLEOTIDE SEQUENCE [LARGE SCALE GENOMIC DNA]</scope>
    <source>
        <strain evidence="7">wild type</strain>
    </source>
</reference>
<evidence type="ECO:0000256" key="4">
    <source>
        <dbReference type="ARBA" id="ARBA00022889"/>
    </source>
</evidence>
<evidence type="ECO:0000313" key="7">
    <source>
        <dbReference type="Ensembl" id="ENSCINP00000030277.1"/>
    </source>
</evidence>
<dbReference type="AlphaFoldDB" id="H2XKU5"/>
<feature type="repeat" description="ARM" evidence="6">
    <location>
        <begin position="2"/>
        <end position="38"/>
    </location>
</feature>
<dbReference type="Gene3D" id="1.25.10.10">
    <property type="entry name" value="Leucine-rich Repeat Variant"/>
    <property type="match status" value="1"/>
</dbReference>
<evidence type="ECO:0000256" key="1">
    <source>
        <dbReference type="ARBA" id="ARBA00004282"/>
    </source>
</evidence>
<keyword evidence="5" id="KW-0965">Cell junction</keyword>
<dbReference type="HOGENOM" id="CLU_1772248_0_0_1"/>
<dbReference type="PROSITE" id="PS50176">
    <property type="entry name" value="ARM_REPEAT"/>
    <property type="match status" value="1"/>
</dbReference>
<dbReference type="Pfam" id="PF00514">
    <property type="entry name" value="Arm"/>
    <property type="match status" value="2"/>
</dbReference>
<evidence type="ECO:0000256" key="2">
    <source>
        <dbReference type="ARBA" id="ARBA00005462"/>
    </source>
</evidence>
<sequence length="147" mass="16220">MGVIPLLVNLLHHHVIEVQRNACGALRNMIYGRSNDDAKIIVRNCGGVSSLTHVLNNTEDHEMRELISGVLWNLSSCDVLKTPIADSAIPVLVSRIVLRYVNMLEPDRFALPSTGSMEFGGSHTDMTTSEFTIDNHWTTLFVNATGC</sequence>
<dbReference type="InterPro" id="IPR000225">
    <property type="entry name" value="Armadillo"/>
</dbReference>
<dbReference type="SUPFAM" id="SSF48371">
    <property type="entry name" value="ARM repeat"/>
    <property type="match status" value="1"/>
</dbReference>
<evidence type="ECO:0000313" key="8">
    <source>
        <dbReference type="Proteomes" id="UP000008144"/>
    </source>
</evidence>
<dbReference type="GeneTree" id="ENSGT00940000166712"/>
<dbReference type="STRING" id="7719.ENSCINP00000030277"/>
<reference evidence="7" key="4">
    <citation type="submission" date="2025-09" db="UniProtKB">
        <authorList>
            <consortium name="Ensembl"/>
        </authorList>
    </citation>
    <scope>IDENTIFICATION</scope>
</reference>
<keyword evidence="8" id="KW-1185">Reference proteome</keyword>
<proteinExistence type="inferred from homology"/>
<dbReference type="PANTHER" id="PTHR10372:SF27">
    <property type="entry name" value="ADHERENS JUNCTION PROTEIN P120"/>
    <property type="match status" value="1"/>
</dbReference>
<dbReference type="PANTHER" id="PTHR10372">
    <property type="entry name" value="PLAKOPHILLIN-RELATED"/>
    <property type="match status" value="1"/>
</dbReference>
<organism evidence="7 8">
    <name type="scientific">Ciona intestinalis</name>
    <name type="common">Transparent sea squirt</name>
    <name type="synonym">Ascidia intestinalis</name>
    <dbReference type="NCBI Taxonomy" id="7719"/>
    <lineage>
        <taxon>Eukaryota</taxon>
        <taxon>Metazoa</taxon>
        <taxon>Chordata</taxon>
        <taxon>Tunicata</taxon>
        <taxon>Ascidiacea</taxon>
        <taxon>Phlebobranchia</taxon>
        <taxon>Cionidae</taxon>
        <taxon>Ciona</taxon>
    </lineage>
</organism>
<evidence type="ECO:0000256" key="3">
    <source>
        <dbReference type="ARBA" id="ARBA00022737"/>
    </source>
</evidence>
<dbReference type="Ensembl" id="ENSCINT00000036754.1">
    <property type="protein sequence ID" value="ENSCINP00000030277.1"/>
    <property type="gene ID" value="ENSCING00000019589.1"/>
</dbReference>
<evidence type="ECO:0008006" key="9">
    <source>
        <dbReference type="Google" id="ProtNLM"/>
    </source>
</evidence>
<keyword evidence="4" id="KW-0130">Cell adhesion</keyword>
<dbReference type="InterPro" id="IPR016024">
    <property type="entry name" value="ARM-type_fold"/>
</dbReference>